<keyword evidence="5" id="KW-1185">Reference proteome</keyword>
<comment type="caution">
    <text evidence="4">The sequence shown here is derived from an EMBL/GenBank/DDBJ whole genome shotgun (WGS) entry which is preliminary data.</text>
</comment>
<feature type="domain" description="Glycosyltransferase subfamily 4-like N-terminal" evidence="3">
    <location>
        <begin position="56"/>
        <end position="175"/>
    </location>
</feature>
<dbReference type="CDD" id="cd03801">
    <property type="entry name" value="GT4_PimA-like"/>
    <property type="match status" value="1"/>
</dbReference>
<dbReference type="Pfam" id="PF00534">
    <property type="entry name" value="Glycos_transf_1"/>
    <property type="match status" value="1"/>
</dbReference>
<dbReference type="EMBL" id="JAAOCP010000021">
    <property type="protein sequence ID" value="MBJ7639945.1"/>
    <property type="molecule type" value="Genomic_DNA"/>
</dbReference>
<dbReference type="SUPFAM" id="SSF53756">
    <property type="entry name" value="UDP-Glycosyltransferase/glycogen phosphorylase"/>
    <property type="match status" value="1"/>
</dbReference>
<evidence type="ECO:0000259" key="2">
    <source>
        <dbReference type="Pfam" id="PF00534"/>
    </source>
</evidence>
<proteinExistence type="predicted"/>
<dbReference type="Proteomes" id="UP000728106">
    <property type="component" value="Unassembled WGS sequence"/>
</dbReference>
<feature type="domain" description="Glycosyl transferase family 1" evidence="2">
    <location>
        <begin position="187"/>
        <end position="330"/>
    </location>
</feature>
<organism evidence="4 5">
    <name type="scientific">Weissella confusa</name>
    <name type="common">Lactobacillus confusus</name>
    <dbReference type="NCBI Taxonomy" id="1583"/>
    <lineage>
        <taxon>Bacteria</taxon>
        <taxon>Bacillati</taxon>
        <taxon>Bacillota</taxon>
        <taxon>Bacilli</taxon>
        <taxon>Lactobacillales</taxon>
        <taxon>Lactobacillaceae</taxon>
        <taxon>Weissella</taxon>
    </lineage>
</organism>
<gene>
    <name evidence="4" type="ORF">HAU20_11255</name>
</gene>
<keyword evidence="1" id="KW-0808">Transferase</keyword>
<reference evidence="4 5" key="1">
    <citation type="journal article" date="2021" name="Int. J. Food Microbiol.">
        <title>Safety demonstration of a microbial species for use in the food chain: Weissella confusa.</title>
        <authorList>
            <person name="Bourdichon F."/>
            <person name="Patrone V."/>
            <person name="Fontana A."/>
            <person name="Milani G."/>
            <person name="Morelli L."/>
        </authorList>
    </citation>
    <scope>NUCLEOTIDE SEQUENCE [LARGE SCALE GENOMIC DNA]</scope>
    <source>
        <strain evidence="4 5">CCUG 43002</strain>
    </source>
</reference>
<evidence type="ECO:0000259" key="3">
    <source>
        <dbReference type="Pfam" id="PF13439"/>
    </source>
</evidence>
<dbReference type="GO" id="GO:0016757">
    <property type="term" value="F:glycosyltransferase activity"/>
    <property type="evidence" value="ECO:0007669"/>
    <property type="project" value="InterPro"/>
</dbReference>
<dbReference type="InterPro" id="IPR028098">
    <property type="entry name" value="Glyco_trans_4-like_N"/>
</dbReference>
<dbReference type="AlphaFoldDB" id="A0AA40YT79"/>
<dbReference type="Pfam" id="PF13439">
    <property type="entry name" value="Glyco_transf_4"/>
    <property type="match status" value="1"/>
</dbReference>
<evidence type="ECO:0000256" key="1">
    <source>
        <dbReference type="ARBA" id="ARBA00022679"/>
    </source>
</evidence>
<dbReference type="PANTHER" id="PTHR46401:SF2">
    <property type="entry name" value="GLYCOSYLTRANSFERASE WBBK-RELATED"/>
    <property type="match status" value="1"/>
</dbReference>
<protein>
    <submittedName>
        <fullName evidence="4">Glycosyltransferase family 4 protein</fullName>
    </submittedName>
</protein>
<dbReference type="InterPro" id="IPR001296">
    <property type="entry name" value="Glyco_trans_1"/>
</dbReference>
<dbReference type="RefSeq" id="WP_199468450.1">
    <property type="nucleotide sequence ID" value="NZ_JAAOCP010000021.1"/>
</dbReference>
<name>A0AA40YT79_WEICO</name>
<sequence length="365" mass="41299">MKILILVSSLAKTGPGFVVENFVNIASQDKYDSIDIIIVSLKKTDEGNNITIPDELKVFSIGDGSQSLKTSAKLLNDIIRDQKIDIVFSHGLKSDVISGIAGRNTTFLRVSTSHNNPFEDYTMLYGLTKGFAMAILQMIAFRRMDKVVTLNPYLDKIHRMWIGHKKTVLIPNGVQPVFESSGTLVERKRPVFGIVGVYNKRKNQDVILDVFNNANNSDGELVVWGSKFEHWQPKKHFSSVKLMGFSGSKTEVFSSFDILISMSKSEGLPLNVLEAISAGKALILSDIPAHRYISSFIPSTYVKVVSDEFELNQAVQDFLNDNKWRKNVQKMMQRVYDRSFSAQIMFEKYMEVFMQLLEGQSQKYH</sequence>
<evidence type="ECO:0000313" key="4">
    <source>
        <dbReference type="EMBL" id="MBJ7639945.1"/>
    </source>
</evidence>
<dbReference type="PANTHER" id="PTHR46401">
    <property type="entry name" value="GLYCOSYLTRANSFERASE WBBK-RELATED"/>
    <property type="match status" value="1"/>
</dbReference>
<evidence type="ECO:0000313" key="5">
    <source>
        <dbReference type="Proteomes" id="UP000728106"/>
    </source>
</evidence>
<dbReference type="Gene3D" id="3.40.50.2000">
    <property type="entry name" value="Glycogen Phosphorylase B"/>
    <property type="match status" value="2"/>
</dbReference>
<accession>A0AA40YT79</accession>